<evidence type="ECO:0000256" key="1">
    <source>
        <dbReference type="SAM" id="SignalP"/>
    </source>
</evidence>
<keyword evidence="3" id="KW-1185">Reference proteome</keyword>
<gene>
    <name evidence="2" type="ORF">HERILL_LOCUS13407</name>
</gene>
<feature type="chain" id="PRO_5031428007" evidence="1">
    <location>
        <begin position="20"/>
        <end position="131"/>
    </location>
</feature>
<proteinExistence type="predicted"/>
<dbReference type="InParanoid" id="A0A7R8YYX2"/>
<keyword evidence="1" id="KW-0732">Signal</keyword>
<sequence>MTKVLVLLVVVFSICGTMAAQYRIIKVSGGRPIPMKKAIEKSDAPAGRMFLSVDTLQALLDLKRGTTTTTMAPTLVGSITGTITGTNTPGTTATATTTGTDVVVHLVPCEQMTVLVCMELVDNRSSSPVVE</sequence>
<dbReference type="Proteomes" id="UP000594454">
    <property type="component" value="Chromosome 5"/>
</dbReference>
<evidence type="ECO:0000313" key="2">
    <source>
        <dbReference type="EMBL" id="CAD7090954.1"/>
    </source>
</evidence>
<feature type="signal peptide" evidence="1">
    <location>
        <begin position="1"/>
        <end position="19"/>
    </location>
</feature>
<name>A0A7R8YYX2_HERIL</name>
<organism evidence="2 3">
    <name type="scientific">Hermetia illucens</name>
    <name type="common">Black soldier fly</name>
    <dbReference type="NCBI Taxonomy" id="343691"/>
    <lineage>
        <taxon>Eukaryota</taxon>
        <taxon>Metazoa</taxon>
        <taxon>Ecdysozoa</taxon>
        <taxon>Arthropoda</taxon>
        <taxon>Hexapoda</taxon>
        <taxon>Insecta</taxon>
        <taxon>Pterygota</taxon>
        <taxon>Neoptera</taxon>
        <taxon>Endopterygota</taxon>
        <taxon>Diptera</taxon>
        <taxon>Brachycera</taxon>
        <taxon>Stratiomyomorpha</taxon>
        <taxon>Stratiomyidae</taxon>
        <taxon>Hermetiinae</taxon>
        <taxon>Hermetia</taxon>
    </lineage>
</organism>
<dbReference type="EMBL" id="LR899013">
    <property type="protein sequence ID" value="CAD7090954.1"/>
    <property type="molecule type" value="Genomic_DNA"/>
</dbReference>
<reference evidence="2 3" key="1">
    <citation type="submission" date="2020-11" db="EMBL/GenBank/DDBJ databases">
        <authorList>
            <person name="Wallbank WR R."/>
            <person name="Pardo Diaz C."/>
            <person name="Kozak K."/>
            <person name="Martin S."/>
            <person name="Jiggins C."/>
            <person name="Moest M."/>
            <person name="Warren A I."/>
            <person name="Generalovic N T."/>
            <person name="Byers J.R.P. K."/>
            <person name="Montejo-Kovacevich G."/>
            <person name="Yen C E."/>
        </authorList>
    </citation>
    <scope>NUCLEOTIDE SEQUENCE [LARGE SCALE GENOMIC DNA]</scope>
</reference>
<evidence type="ECO:0000313" key="3">
    <source>
        <dbReference type="Proteomes" id="UP000594454"/>
    </source>
</evidence>
<accession>A0A7R8YYX2</accession>
<dbReference type="AlphaFoldDB" id="A0A7R8YYX2"/>
<protein>
    <submittedName>
        <fullName evidence="2">Uncharacterized protein</fullName>
    </submittedName>
</protein>